<accession>A0AAV5FFX9</accession>
<dbReference type="AlphaFoldDB" id="A0AAV5FFX9"/>
<reference evidence="2" key="1">
    <citation type="journal article" date="2018" name="DNA Res.">
        <title>Multiple hybrid de novo genome assembly of finger millet, an orphan allotetraploid crop.</title>
        <authorList>
            <person name="Hatakeyama M."/>
            <person name="Aluri S."/>
            <person name="Balachadran M.T."/>
            <person name="Sivarajan S.R."/>
            <person name="Patrignani A."/>
            <person name="Gruter S."/>
            <person name="Poveda L."/>
            <person name="Shimizu-Inatsugi R."/>
            <person name="Baeten J."/>
            <person name="Francoijs K.J."/>
            <person name="Nataraja K.N."/>
            <person name="Reddy Y.A.N."/>
            <person name="Phadnis S."/>
            <person name="Ravikumar R.L."/>
            <person name="Schlapbach R."/>
            <person name="Sreeman S.M."/>
            <person name="Shimizu K.K."/>
        </authorList>
    </citation>
    <scope>NUCLEOTIDE SEQUENCE</scope>
</reference>
<feature type="region of interest" description="Disordered" evidence="1">
    <location>
        <begin position="39"/>
        <end position="62"/>
    </location>
</feature>
<proteinExistence type="predicted"/>
<name>A0AAV5FFX9_ELECO</name>
<feature type="compositionally biased region" description="Polar residues" evidence="1">
    <location>
        <begin position="9"/>
        <end position="19"/>
    </location>
</feature>
<gene>
    <name evidence="2" type="primary">gb23314</name>
    <name evidence="2" type="ORF">PR202_gb23314</name>
</gene>
<dbReference type="Proteomes" id="UP001054889">
    <property type="component" value="Unassembled WGS sequence"/>
</dbReference>
<sequence length="82" mass="8983">MPAGPRNASLCTRTRSSATPAAGLHRMRRLGRASPRAYGWAAPRAKDQAAQVGCSPPEWATRPTSMSQTILHQDFWIFVDFG</sequence>
<evidence type="ECO:0000313" key="3">
    <source>
        <dbReference type="Proteomes" id="UP001054889"/>
    </source>
</evidence>
<organism evidence="2 3">
    <name type="scientific">Eleusine coracana subsp. coracana</name>
    <dbReference type="NCBI Taxonomy" id="191504"/>
    <lineage>
        <taxon>Eukaryota</taxon>
        <taxon>Viridiplantae</taxon>
        <taxon>Streptophyta</taxon>
        <taxon>Embryophyta</taxon>
        <taxon>Tracheophyta</taxon>
        <taxon>Spermatophyta</taxon>
        <taxon>Magnoliopsida</taxon>
        <taxon>Liliopsida</taxon>
        <taxon>Poales</taxon>
        <taxon>Poaceae</taxon>
        <taxon>PACMAD clade</taxon>
        <taxon>Chloridoideae</taxon>
        <taxon>Cynodonteae</taxon>
        <taxon>Eleusininae</taxon>
        <taxon>Eleusine</taxon>
    </lineage>
</organism>
<protein>
    <submittedName>
        <fullName evidence="2">Uncharacterized protein</fullName>
    </submittedName>
</protein>
<dbReference type="EMBL" id="BQKI01000085">
    <property type="protein sequence ID" value="GJN34633.1"/>
    <property type="molecule type" value="Genomic_DNA"/>
</dbReference>
<evidence type="ECO:0000256" key="1">
    <source>
        <dbReference type="SAM" id="MobiDB-lite"/>
    </source>
</evidence>
<feature type="region of interest" description="Disordered" evidence="1">
    <location>
        <begin position="1"/>
        <end position="22"/>
    </location>
</feature>
<keyword evidence="3" id="KW-1185">Reference proteome</keyword>
<comment type="caution">
    <text evidence="2">The sequence shown here is derived from an EMBL/GenBank/DDBJ whole genome shotgun (WGS) entry which is preliminary data.</text>
</comment>
<evidence type="ECO:0000313" key="2">
    <source>
        <dbReference type="EMBL" id="GJN34633.1"/>
    </source>
</evidence>
<reference evidence="2" key="2">
    <citation type="submission" date="2021-12" db="EMBL/GenBank/DDBJ databases">
        <title>Resequencing data analysis of finger millet.</title>
        <authorList>
            <person name="Hatakeyama M."/>
            <person name="Aluri S."/>
            <person name="Balachadran M.T."/>
            <person name="Sivarajan S.R."/>
            <person name="Poveda L."/>
            <person name="Shimizu-Inatsugi R."/>
            <person name="Schlapbach R."/>
            <person name="Sreeman S.M."/>
            <person name="Shimizu K.K."/>
        </authorList>
    </citation>
    <scope>NUCLEOTIDE SEQUENCE</scope>
</reference>